<keyword evidence="1" id="KW-0472">Membrane</keyword>
<evidence type="ECO:0000313" key="2">
    <source>
        <dbReference type="EMBL" id="GHF87427.1"/>
    </source>
</evidence>
<reference evidence="2" key="1">
    <citation type="journal article" date="2014" name="Int. J. Syst. Evol. Microbiol.">
        <title>Complete genome sequence of Corynebacterium casei LMG S-19264T (=DSM 44701T), isolated from a smear-ripened cheese.</title>
        <authorList>
            <consortium name="US DOE Joint Genome Institute (JGI-PGF)"/>
            <person name="Walter F."/>
            <person name="Albersmeier A."/>
            <person name="Kalinowski J."/>
            <person name="Ruckert C."/>
        </authorList>
    </citation>
    <scope>NUCLEOTIDE SEQUENCE</scope>
    <source>
        <strain evidence="2">CGMCC 4.7679</strain>
    </source>
</reference>
<keyword evidence="1" id="KW-1133">Transmembrane helix</keyword>
<sequence>MDAGEEPARPPGWDGWWLAGALLCALASAATFASSFLTLFATQALSVTGWESRPASAGVVRNGYPLAVAGALLAIAALFAVITAARLLPDGVALLTTALAAAFLAGVLVTIGAQAAHATPGAGFWLALAAAVSSLAAAAPAALPRRSPY</sequence>
<evidence type="ECO:0000313" key="3">
    <source>
        <dbReference type="Proteomes" id="UP000658656"/>
    </source>
</evidence>
<organism evidence="2 3">
    <name type="scientific">Amycolatopsis bartoniae</name>
    <dbReference type="NCBI Taxonomy" id="941986"/>
    <lineage>
        <taxon>Bacteria</taxon>
        <taxon>Bacillati</taxon>
        <taxon>Actinomycetota</taxon>
        <taxon>Actinomycetes</taxon>
        <taxon>Pseudonocardiales</taxon>
        <taxon>Pseudonocardiaceae</taxon>
        <taxon>Amycolatopsis</taxon>
    </lineage>
</organism>
<evidence type="ECO:0000256" key="1">
    <source>
        <dbReference type="SAM" id="Phobius"/>
    </source>
</evidence>
<gene>
    <name evidence="2" type="ORF">GCM10017566_71490</name>
</gene>
<comment type="caution">
    <text evidence="2">The sequence shown here is derived from an EMBL/GenBank/DDBJ whole genome shotgun (WGS) entry which is preliminary data.</text>
</comment>
<dbReference type="EMBL" id="BNAV01000021">
    <property type="protein sequence ID" value="GHF87427.1"/>
    <property type="molecule type" value="Genomic_DNA"/>
</dbReference>
<dbReference type="RefSeq" id="WP_145938375.1">
    <property type="nucleotide sequence ID" value="NZ_BNAV01000021.1"/>
</dbReference>
<feature type="transmembrane region" description="Helical" evidence="1">
    <location>
        <begin position="16"/>
        <end position="42"/>
    </location>
</feature>
<accession>A0A8H9MEE6</accession>
<proteinExistence type="predicted"/>
<keyword evidence="3" id="KW-1185">Reference proteome</keyword>
<feature type="transmembrane region" description="Helical" evidence="1">
    <location>
        <begin position="123"/>
        <end position="143"/>
    </location>
</feature>
<feature type="transmembrane region" description="Helical" evidence="1">
    <location>
        <begin position="63"/>
        <end position="85"/>
    </location>
</feature>
<dbReference type="Proteomes" id="UP000658656">
    <property type="component" value="Unassembled WGS sequence"/>
</dbReference>
<name>A0A8H9MEE6_9PSEU</name>
<keyword evidence="1" id="KW-0812">Transmembrane</keyword>
<dbReference type="AlphaFoldDB" id="A0A8H9MEE6"/>
<protein>
    <submittedName>
        <fullName evidence="2">Uncharacterized protein</fullName>
    </submittedName>
</protein>
<reference evidence="2" key="2">
    <citation type="submission" date="2020-09" db="EMBL/GenBank/DDBJ databases">
        <authorList>
            <person name="Sun Q."/>
            <person name="Zhou Y."/>
        </authorList>
    </citation>
    <scope>NUCLEOTIDE SEQUENCE</scope>
    <source>
        <strain evidence="2">CGMCC 4.7679</strain>
    </source>
</reference>
<feature type="transmembrane region" description="Helical" evidence="1">
    <location>
        <begin position="91"/>
        <end position="111"/>
    </location>
</feature>